<reference evidence="2 3" key="1">
    <citation type="submission" date="2014-02" db="EMBL/GenBank/DDBJ databases">
        <title>The small core and large imbalanced accessory genome model reveals a collaborative survival strategy of Sorangium cellulosum strains in nature.</title>
        <authorList>
            <person name="Han K."/>
            <person name="Peng R."/>
            <person name="Blom J."/>
            <person name="Li Y.-Z."/>
        </authorList>
    </citation>
    <scope>NUCLEOTIDE SEQUENCE [LARGE SCALE GENOMIC DNA]</scope>
    <source>
        <strain evidence="2 3">So0007-03</strain>
    </source>
</reference>
<dbReference type="AlphaFoldDB" id="A0A150TMN2"/>
<proteinExistence type="predicted"/>
<comment type="caution">
    <text evidence="2">The sequence shown here is derived from an EMBL/GenBank/DDBJ whole genome shotgun (WGS) entry which is preliminary data.</text>
</comment>
<evidence type="ECO:0000313" key="2">
    <source>
        <dbReference type="EMBL" id="KYG05973.1"/>
    </source>
</evidence>
<gene>
    <name evidence="2" type="ORF">BE21_37530</name>
</gene>
<keyword evidence="1" id="KW-1133">Transmembrane helix</keyword>
<evidence type="ECO:0000256" key="1">
    <source>
        <dbReference type="SAM" id="Phobius"/>
    </source>
</evidence>
<name>A0A150TMN2_SORCE</name>
<protein>
    <submittedName>
        <fullName evidence="2">Uncharacterized protein</fullName>
    </submittedName>
</protein>
<keyword evidence="1" id="KW-0472">Membrane</keyword>
<dbReference type="Proteomes" id="UP000075502">
    <property type="component" value="Unassembled WGS sequence"/>
</dbReference>
<sequence>MAVPENERGAVLRLESARIAKTRRSQRVPWKWITLLVPLAIAVTAPVLVDIPLAVVVSLCSAMLGASAAMTWFVGRGDVVSTMTAARGGSIELTATELIVRVADEADQSERFARSAVAGGWLEIAHGSDYLVLQMRSGVAVRAGLTGREAGERMLDELGLARDPRAMTLRLGSPQPTELGGVGQRAAETVILGCTGLVTAILSIVGLFALFMGSPRAVVVLLFMPCTFHLYQRIRLRFPSAPTIAHIGSEGVELVRRGRRRWISFTDLESVARTVGEVVEFRLPGERQVAVTTASAFEADALVGRVRAAQAWSTRGSAAARLGELDRGERTHDGWRSALVALTAKGAASYRKVAIDAETLAQVVEDAAAPAERRVAAAFALASASGEEALLRRVRIAAEATASEPLRLALERAAEGELEQEAVEAALAESRERARSRHTA</sequence>
<evidence type="ECO:0000313" key="3">
    <source>
        <dbReference type="Proteomes" id="UP000075502"/>
    </source>
</evidence>
<keyword evidence="1" id="KW-0812">Transmembrane</keyword>
<feature type="transmembrane region" description="Helical" evidence="1">
    <location>
        <begin position="55"/>
        <end position="74"/>
    </location>
</feature>
<feature type="transmembrane region" description="Helical" evidence="1">
    <location>
        <begin position="190"/>
        <end position="211"/>
    </location>
</feature>
<accession>A0A150TMN2</accession>
<feature type="transmembrane region" description="Helical" evidence="1">
    <location>
        <begin position="28"/>
        <end position="49"/>
    </location>
</feature>
<dbReference type="EMBL" id="JEME01001831">
    <property type="protein sequence ID" value="KYG05973.1"/>
    <property type="molecule type" value="Genomic_DNA"/>
</dbReference>
<organism evidence="2 3">
    <name type="scientific">Sorangium cellulosum</name>
    <name type="common">Polyangium cellulosum</name>
    <dbReference type="NCBI Taxonomy" id="56"/>
    <lineage>
        <taxon>Bacteria</taxon>
        <taxon>Pseudomonadati</taxon>
        <taxon>Myxococcota</taxon>
        <taxon>Polyangia</taxon>
        <taxon>Polyangiales</taxon>
        <taxon>Polyangiaceae</taxon>
        <taxon>Sorangium</taxon>
    </lineage>
</organism>